<accession>A0A5B7I823</accession>
<dbReference type="AlphaFoldDB" id="A0A5B7I823"/>
<comment type="caution">
    <text evidence="1">The sequence shown here is derived from an EMBL/GenBank/DDBJ whole genome shotgun (WGS) entry which is preliminary data.</text>
</comment>
<gene>
    <name evidence="1" type="ORF">E2C01_075256</name>
</gene>
<keyword evidence="2" id="KW-1185">Reference proteome</keyword>
<organism evidence="1 2">
    <name type="scientific">Portunus trituberculatus</name>
    <name type="common">Swimming crab</name>
    <name type="synonym">Neptunus trituberculatus</name>
    <dbReference type="NCBI Taxonomy" id="210409"/>
    <lineage>
        <taxon>Eukaryota</taxon>
        <taxon>Metazoa</taxon>
        <taxon>Ecdysozoa</taxon>
        <taxon>Arthropoda</taxon>
        <taxon>Crustacea</taxon>
        <taxon>Multicrustacea</taxon>
        <taxon>Malacostraca</taxon>
        <taxon>Eumalacostraca</taxon>
        <taxon>Eucarida</taxon>
        <taxon>Decapoda</taxon>
        <taxon>Pleocyemata</taxon>
        <taxon>Brachyura</taxon>
        <taxon>Eubrachyura</taxon>
        <taxon>Portunoidea</taxon>
        <taxon>Portunidae</taxon>
        <taxon>Portuninae</taxon>
        <taxon>Portunus</taxon>
    </lineage>
</organism>
<evidence type="ECO:0000313" key="2">
    <source>
        <dbReference type="Proteomes" id="UP000324222"/>
    </source>
</evidence>
<sequence>MINGLATFPTSHGAAASLVNMIQTFSELRIGEMNTSPTDSEVNKLEDVREDLPDIGHVE</sequence>
<name>A0A5B7I823_PORTR</name>
<protein>
    <submittedName>
        <fullName evidence="1">Uncharacterized protein</fullName>
    </submittedName>
</protein>
<evidence type="ECO:0000313" key="1">
    <source>
        <dbReference type="EMBL" id="MPC80670.1"/>
    </source>
</evidence>
<reference evidence="1 2" key="1">
    <citation type="submission" date="2019-05" db="EMBL/GenBank/DDBJ databases">
        <title>Another draft genome of Portunus trituberculatus and its Hox gene families provides insights of decapod evolution.</title>
        <authorList>
            <person name="Jeong J.-H."/>
            <person name="Song I."/>
            <person name="Kim S."/>
            <person name="Choi T."/>
            <person name="Kim D."/>
            <person name="Ryu S."/>
            <person name="Kim W."/>
        </authorList>
    </citation>
    <scope>NUCLEOTIDE SEQUENCE [LARGE SCALE GENOMIC DNA]</scope>
    <source>
        <tissue evidence="1">Muscle</tissue>
    </source>
</reference>
<proteinExistence type="predicted"/>
<dbReference type="EMBL" id="VSRR010054671">
    <property type="protein sequence ID" value="MPC80670.1"/>
    <property type="molecule type" value="Genomic_DNA"/>
</dbReference>
<dbReference type="Proteomes" id="UP000324222">
    <property type="component" value="Unassembled WGS sequence"/>
</dbReference>